<organism evidence="2 3">
    <name type="scientific">Rhizophagus irregularis</name>
    <dbReference type="NCBI Taxonomy" id="588596"/>
    <lineage>
        <taxon>Eukaryota</taxon>
        <taxon>Fungi</taxon>
        <taxon>Fungi incertae sedis</taxon>
        <taxon>Mucoromycota</taxon>
        <taxon>Glomeromycotina</taxon>
        <taxon>Glomeromycetes</taxon>
        <taxon>Glomerales</taxon>
        <taxon>Glomeraceae</taxon>
        <taxon>Rhizophagus</taxon>
    </lineage>
</organism>
<protein>
    <submittedName>
        <fullName evidence="2">Uncharacterized protein</fullName>
    </submittedName>
</protein>
<dbReference type="EMBL" id="LLXI01000377">
    <property type="protein sequence ID" value="PKY45332.1"/>
    <property type="molecule type" value="Genomic_DNA"/>
</dbReference>
<keyword evidence="3" id="KW-1185">Reference proteome</keyword>
<reference evidence="2 3" key="1">
    <citation type="submission" date="2015-10" db="EMBL/GenBank/DDBJ databases">
        <title>Genome analyses suggest a sexual origin of heterokaryosis in a supposedly ancient asexual fungus.</title>
        <authorList>
            <person name="Ropars J."/>
            <person name="Sedzielewska K."/>
            <person name="Noel J."/>
            <person name="Charron P."/>
            <person name="Farinelli L."/>
            <person name="Marton T."/>
            <person name="Kruger M."/>
            <person name="Pelin A."/>
            <person name="Brachmann A."/>
            <person name="Corradi N."/>
        </authorList>
    </citation>
    <scope>NUCLEOTIDE SEQUENCE [LARGE SCALE GENOMIC DNA]</scope>
    <source>
        <strain evidence="2 3">A4</strain>
    </source>
</reference>
<gene>
    <name evidence="2" type="ORF">RhiirA4_459879</name>
</gene>
<evidence type="ECO:0000256" key="1">
    <source>
        <dbReference type="SAM" id="Phobius"/>
    </source>
</evidence>
<comment type="caution">
    <text evidence="2">The sequence shown here is derived from an EMBL/GenBank/DDBJ whole genome shotgun (WGS) entry which is preliminary data.</text>
</comment>
<keyword evidence="1" id="KW-0472">Membrane</keyword>
<dbReference type="AlphaFoldDB" id="A0A2I1GFE9"/>
<keyword evidence="1" id="KW-0812">Transmembrane</keyword>
<proteinExistence type="predicted"/>
<accession>A0A2I1GFE9</accession>
<evidence type="ECO:0000313" key="2">
    <source>
        <dbReference type="EMBL" id="PKY45332.1"/>
    </source>
</evidence>
<dbReference type="Proteomes" id="UP000234323">
    <property type="component" value="Unassembled WGS sequence"/>
</dbReference>
<feature type="transmembrane region" description="Helical" evidence="1">
    <location>
        <begin position="42"/>
        <end position="63"/>
    </location>
</feature>
<keyword evidence="1" id="KW-1133">Transmembrane helix</keyword>
<sequence length="67" mass="7410">MSLCHPLESCDLKAVQTSKIVDHVVIIDVPLPPQPPPEDAEVLAQSTGGTITIIIYCYLSLLYKFFH</sequence>
<evidence type="ECO:0000313" key="3">
    <source>
        <dbReference type="Proteomes" id="UP000234323"/>
    </source>
</evidence>
<name>A0A2I1GFE9_9GLOM</name>